<feature type="region of interest" description="Disordered" evidence="1">
    <location>
        <begin position="191"/>
        <end position="215"/>
    </location>
</feature>
<comment type="caution">
    <text evidence="2">The sequence shown here is derived from an EMBL/GenBank/DDBJ whole genome shotgun (WGS) entry which is preliminary data.</text>
</comment>
<organism evidence="2 3">
    <name type="scientific">Puccinia coronata f. sp. avenae</name>
    <dbReference type="NCBI Taxonomy" id="200324"/>
    <lineage>
        <taxon>Eukaryota</taxon>
        <taxon>Fungi</taxon>
        <taxon>Dikarya</taxon>
        <taxon>Basidiomycota</taxon>
        <taxon>Pucciniomycotina</taxon>
        <taxon>Pucciniomycetes</taxon>
        <taxon>Pucciniales</taxon>
        <taxon>Pucciniaceae</taxon>
        <taxon>Puccinia</taxon>
    </lineage>
</organism>
<proteinExistence type="predicted"/>
<dbReference type="AlphaFoldDB" id="A0A2N5U7D1"/>
<dbReference type="OrthoDB" id="10584159at2759"/>
<evidence type="ECO:0008006" key="4">
    <source>
        <dbReference type="Google" id="ProtNLM"/>
    </source>
</evidence>
<reference evidence="2 3" key="1">
    <citation type="submission" date="2017-11" db="EMBL/GenBank/DDBJ databases">
        <title>De novo assembly and phasing of dikaryotic genomes from two isolates of Puccinia coronata f. sp. avenae, the causal agent of oat crown rust.</title>
        <authorList>
            <person name="Miller M.E."/>
            <person name="Zhang Y."/>
            <person name="Omidvar V."/>
            <person name="Sperschneider J."/>
            <person name="Schwessinger B."/>
            <person name="Raley C."/>
            <person name="Palmer J.M."/>
            <person name="Garnica D."/>
            <person name="Upadhyaya N."/>
            <person name="Rathjen J."/>
            <person name="Taylor J.M."/>
            <person name="Park R.F."/>
            <person name="Dodds P.N."/>
            <person name="Hirsch C.D."/>
            <person name="Kianian S.F."/>
            <person name="Figueroa M."/>
        </authorList>
    </citation>
    <scope>NUCLEOTIDE SEQUENCE [LARGE SCALE GENOMIC DNA]</scope>
    <source>
        <strain evidence="2">12NC29</strain>
    </source>
</reference>
<keyword evidence="3" id="KW-1185">Reference proteome</keyword>
<evidence type="ECO:0000313" key="3">
    <source>
        <dbReference type="Proteomes" id="UP000235388"/>
    </source>
</evidence>
<dbReference type="EMBL" id="PGCJ01000294">
    <property type="protein sequence ID" value="PLW33661.1"/>
    <property type="molecule type" value="Genomic_DNA"/>
</dbReference>
<evidence type="ECO:0000256" key="1">
    <source>
        <dbReference type="SAM" id="MobiDB-lite"/>
    </source>
</evidence>
<evidence type="ECO:0000313" key="2">
    <source>
        <dbReference type="EMBL" id="PLW33661.1"/>
    </source>
</evidence>
<feature type="compositionally biased region" description="Polar residues" evidence="1">
    <location>
        <begin position="205"/>
        <end position="215"/>
    </location>
</feature>
<sequence>MHCNPAVVATRYKRILEELLDMDVWIDIDTVGPLMLHGTISQGTPLRAEFDRRIDAAMVADGYQPISFEKTWKICSAAILQFRAVQVISSNNNVYVTADVARPAATTTSSTANRRCFRCGSSNHMIGQCNATVPAAPRLARNQYQQQRGPAQKQYNMATNVLPPPPGMAPSGASHSMTQYYAPLGSSYANNRNLLPLGQQRTDHPQSSTSCPPAQ</sequence>
<accession>A0A2N5U7D1</accession>
<dbReference type="Proteomes" id="UP000235388">
    <property type="component" value="Unassembled WGS sequence"/>
</dbReference>
<gene>
    <name evidence="2" type="ORF">PCANC_23076</name>
</gene>
<dbReference type="STRING" id="200324.A0A2N5U7D1"/>
<name>A0A2N5U7D1_9BASI</name>
<protein>
    <recommendedName>
        <fullName evidence="4">CCHC-type domain-containing protein</fullName>
    </recommendedName>
</protein>